<accession>A0A100WLK5</accession>
<protein>
    <submittedName>
        <fullName evidence="2">Uncharacterized protein</fullName>
    </submittedName>
</protein>
<gene>
    <name evidence="2" type="ORF">RMCFA_0565</name>
</gene>
<dbReference type="EMBL" id="BCSZ01000008">
    <property type="protein sequence ID" value="GAT00451.1"/>
    <property type="molecule type" value="Genomic_DNA"/>
</dbReference>
<dbReference type="Proteomes" id="UP000069705">
    <property type="component" value="Unassembled WGS sequence"/>
</dbReference>
<sequence length="54" mass="6261">MQMPEPNKMSRHAVNKIFGDALPDIAPDERDTASPDDDADRDRWLRNNIPPHHR</sequence>
<reference evidence="3" key="2">
    <citation type="submission" date="2016-02" db="EMBL/GenBank/DDBJ databases">
        <title>Draft genome sequence of five rapidly growing Mycobacterium species.</title>
        <authorList>
            <person name="Katahira K."/>
            <person name="Gotou Y."/>
            <person name="Iida K."/>
            <person name="Ogura Y."/>
            <person name="Hayashi T."/>
        </authorList>
    </citation>
    <scope>NUCLEOTIDE SEQUENCE [LARGE SCALE GENOMIC DNA]</scope>
    <source>
        <strain evidence="3">JCM6368</strain>
    </source>
</reference>
<feature type="region of interest" description="Disordered" evidence="1">
    <location>
        <begin position="1"/>
        <end position="54"/>
    </location>
</feature>
<evidence type="ECO:0000313" key="2">
    <source>
        <dbReference type="EMBL" id="GAT00451.1"/>
    </source>
</evidence>
<comment type="caution">
    <text evidence="2">The sequence shown here is derived from an EMBL/GenBank/DDBJ whole genome shotgun (WGS) entry which is preliminary data.</text>
</comment>
<dbReference type="AlphaFoldDB" id="A0A100WLK5"/>
<name>A0A100WLK5_MYCFO</name>
<evidence type="ECO:0000313" key="3">
    <source>
        <dbReference type="Proteomes" id="UP000069705"/>
    </source>
</evidence>
<organism evidence="2 3">
    <name type="scientific">Mycolicibacterium fortuitum subsp. acetamidolyticum</name>
    <dbReference type="NCBI Taxonomy" id="144550"/>
    <lineage>
        <taxon>Bacteria</taxon>
        <taxon>Bacillati</taxon>
        <taxon>Actinomycetota</taxon>
        <taxon>Actinomycetes</taxon>
        <taxon>Mycobacteriales</taxon>
        <taxon>Mycobacteriaceae</taxon>
        <taxon>Mycolicibacterium</taxon>
    </lineage>
</organism>
<reference evidence="2 3" key="1">
    <citation type="journal article" date="2016" name="Genome Announc.">
        <title>Draft Genome Sequences of Five Rapidly Growing Mycobacterium Species, M. thermoresistibile, M. fortuitum subsp. acetamidolyticum, M. canariasense, M. brisbanense, and M. novocastrense.</title>
        <authorList>
            <person name="Katahira K."/>
            <person name="Ogura Y."/>
            <person name="Gotoh Y."/>
            <person name="Hayashi T."/>
        </authorList>
    </citation>
    <scope>NUCLEOTIDE SEQUENCE [LARGE SCALE GENOMIC DNA]</scope>
    <source>
        <strain evidence="2 3">JCM6368</strain>
    </source>
</reference>
<proteinExistence type="predicted"/>
<evidence type="ECO:0000256" key="1">
    <source>
        <dbReference type="SAM" id="MobiDB-lite"/>
    </source>
</evidence>